<accession>A0A6N3DZJ3</accession>
<sequence>MEPVEVRDMLYILGVCEERSFSRAAEKYYISQPALSKIVKRVEGNLGAQIFDRSSVPLKVTPEGEVFVDYFRKMQEIHLEIEGYCDELRRHRKYDLNIGAPSFFCTYVLPPLINAFKMEYPGIAIKMIESNDSDLCKFLKAGMVDLGFSVEPTMPSNFKSFVLQKENIILAVPSSLAINRELLSYAIGYEDICSGRFLMPEIPGVQMEWFAKENFLFLKRGNDMHRRGLKICRDAGFEPNIVMEMDQLLSACYLAGAGSGITFIRASIPYYIGPSEELVFYKINHPDTTRNLSVYYRDEECTALQKLFIEHLKNTPMPG</sequence>
<dbReference type="GO" id="GO:0003700">
    <property type="term" value="F:DNA-binding transcription factor activity"/>
    <property type="evidence" value="ECO:0007669"/>
    <property type="project" value="InterPro"/>
</dbReference>
<dbReference type="InterPro" id="IPR050950">
    <property type="entry name" value="HTH-type_LysR_regulators"/>
</dbReference>
<dbReference type="InterPro" id="IPR005119">
    <property type="entry name" value="LysR_subst-bd"/>
</dbReference>
<dbReference type="EMBL" id="CACRUA010000022">
    <property type="protein sequence ID" value="VYU33265.1"/>
    <property type="molecule type" value="Genomic_DNA"/>
</dbReference>
<evidence type="ECO:0000313" key="6">
    <source>
        <dbReference type="EMBL" id="VYU33265.1"/>
    </source>
</evidence>
<dbReference type="GO" id="GO:0003677">
    <property type="term" value="F:DNA binding"/>
    <property type="evidence" value="ECO:0007669"/>
    <property type="project" value="UniProtKB-KW"/>
</dbReference>
<dbReference type="InterPro" id="IPR036388">
    <property type="entry name" value="WH-like_DNA-bd_sf"/>
</dbReference>
<proteinExistence type="inferred from homology"/>
<evidence type="ECO:0000256" key="4">
    <source>
        <dbReference type="ARBA" id="ARBA00023163"/>
    </source>
</evidence>
<evidence type="ECO:0000256" key="1">
    <source>
        <dbReference type="ARBA" id="ARBA00009437"/>
    </source>
</evidence>
<dbReference type="PANTHER" id="PTHR30419:SF8">
    <property type="entry name" value="NITROGEN ASSIMILATION TRANSCRIPTIONAL ACTIVATOR-RELATED"/>
    <property type="match status" value="1"/>
</dbReference>
<keyword evidence="3" id="KW-0238">DNA-binding</keyword>
<dbReference type="Pfam" id="PF03466">
    <property type="entry name" value="LysR_substrate"/>
    <property type="match status" value="1"/>
</dbReference>
<dbReference type="SUPFAM" id="SSF46785">
    <property type="entry name" value="Winged helix' DNA-binding domain"/>
    <property type="match status" value="1"/>
</dbReference>
<comment type="similarity">
    <text evidence="1">Belongs to the LysR transcriptional regulatory family.</text>
</comment>
<evidence type="ECO:0000256" key="2">
    <source>
        <dbReference type="ARBA" id="ARBA00023015"/>
    </source>
</evidence>
<dbReference type="CDD" id="cd05466">
    <property type="entry name" value="PBP2_LTTR_substrate"/>
    <property type="match status" value="1"/>
</dbReference>
<dbReference type="InterPro" id="IPR036390">
    <property type="entry name" value="WH_DNA-bd_sf"/>
</dbReference>
<dbReference type="PRINTS" id="PR00039">
    <property type="entry name" value="HTHLYSR"/>
</dbReference>
<evidence type="ECO:0000256" key="3">
    <source>
        <dbReference type="ARBA" id="ARBA00023125"/>
    </source>
</evidence>
<keyword evidence="4" id="KW-0804">Transcription</keyword>
<dbReference type="RefSeq" id="WP_054345895.1">
    <property type="nucleotide sequence ID" value="NZ_CACRUA010000022.1"/>
</dbReference>
<dbReference type="Gene3D" id="1.10.10.10">
    <property type="entry name" value="Winged helix-like DNA-binding domain superfamily/Winged helix DNA-binding domain"/>
    <property type="match status" value="1"/>
</dbReference>
<dbReference type="PROSITE" id="PS50931">
    <property type="entry name" value="HTH_LYSR"/>
    <property type="match status" value="1"/>
</dbReference>
<organism evidence="6">
    <name type="scientific">Clostridium symbiosum</name>
    <name type="common">Bacteroides symbiosus</name>
    <dbReference type="NCBI Taxonomy" id="1512"/>
    <lineage>
        <taxon>Bacteria</taxon>
        <taxon>Bacillati</taxon>
        <taxon>Bacillota</taxon>
        <taxon>Clostridia</taxon>
        <taxon>Lachnospirales</taxon>
        <taxon>Lachnospiraceae</taxon>
        <taxon>Otoolea</taxon>
    </lineage>
</organism>
<dbReference type="SUPFAM" id="SSF53850">
    <property type="entry name" value="Periplasmic binding protein-like II"/>
    <property type="match status" value="1"/>
</dbReference>
<protein>
    <submittedName>
        <fullName evidence="6">HTH-type transcriptional regulator BenM</fullName>
    </submittedName>
</protein>
<dbReference type="GO" id="GO:0005829">
    <property type="term" value="C:cytosol"/>
    <property type="evidence" value="ECO:0007669"/>
    <property type="project" value="TreeGrafter"/>
</dbReference>
<keyword evidence="2" id="KW-0805">Transcription regulation</keyword>
<name>A0A6N3DZJ3_CLOSY</name>
<feature type="domain" description="HTH lysR-type" evidence="5">
    <location>
        <begin position="4"/>
        <end position="61"/>
    </location>
</feature>
<dbReference type="InterPro" id="IPR000847">
    <property type="entry name" value="LysR_HTH_N"/>
</dbReference>
<evidence type="ECO:0000259" key="5">
    <source>
        <dbReference type="PROSITE" id="PS50931"/>
    </source>
</evidence>
<dbReference type="AlphaFoldDB" id="A0A6N3DZJ3"/>
<dbReference type="Gene3D" id="3.40.190.290">
    <property type="match status" value="1"/>
</dbReference>
<dbReference type="PANTHER" id="PTHR30419">
    <property type="entry name" value="HTH-TYPE TRANSCRIPTIONAL REGULATOR YBHD"/>
    <property type="match status" value="1"/>
</dbReference>
<reference evidence="6" key="1">
    <citation type="submission" date="2019-11" db="EMBL/GenBank/DDBJ databases">
        <authorList>
            <person name="Feng L."/>
        </authorList>
    </citation>
    <scope>NUCLEOTIDE SEQUENCE</scope>
    <source>
        <strain evidence="6">CsymbiosumLFYP84</strain>
    </source>
</reference>
<dbReference type="Pfam" id="PF00126">
    <property type="entry name" value="HTH_1"/>
    <property type="match status" value="1"/>
</dbReference>
<gene>
    <name evidence="6" type="primary">benM_2</name>
    <name evidence="6" type="ORF">CSLFYP84_01917</name>
</gene>